<evidence type="ECO:0000259" key="3">
    <source>
        <dbReference type="Pfam" id="PF00326"/>
    </source>
</evidence>
<dbReference type="Gene3D" id="3.40.50.1820">
    <property type="entry name" value="alpha/beta hydrolase"/>
    <property type="match status" value="1"/>
</dbReference>
<dbReference type="InterPro" id="IPR011042">
    <property type="entry name" value="6-blade_b-propeller_TolB-like"/>
</dbReference>
<evidence type="ECO:0000313" key="5">
    <source>
        <dbReference type="Proteomes" id="UP000295075"/>
    </source>
</evidence>
<organism evidence="4 5">
    <name type="scientific">Kribbella albertanoniae</name>
    <dbReference type="NCBI Taxonomy" id="1266829"/>
    <lineage>
        <taxon>Bacteria</taxon>
        <taxon>Bacillati</taxon>
        <taxon>Actinomycetota</taxon>
        <taxon>Actinomycetes</taxon>
        <taxon>Propionibacteriales</taxon>
        <taxon>Kribbellaceae</taxon>
        <taxon>Kribbella</taxon>
    </lineage>
</organism>
<dbReference type="OrthoDB" id="262125at2"/>
<feature type="domain" description="Peptidase S9 prolyl oligopeptidase catalytic" evidence="3">
    <location>
        <begin position="380"/>
        <end position="550"/>
    </location>
</feature>
<dbReference type="AlphaFoldDB" id="A0A4R4QDU4"/>
<comment type="caution">
    <text evidence="4">The sequence shown here is derived from an EMBL/GenBank/DDBJ whole genome shotgun (WGS) entry which is preliminary data.</text>
</comment>
<feature type="region of interest" description="Disordered" evidence="2">
    <location>
        <begin position="571"/>
        <end position="616"/>
    </location>
</feature>
<proteinExistence type="predicted"/>
<dbReference type="InterPro" id="IPR001375">
    <property type="entry name" value="Peptidase_S9_cat"/>
</dbReference>
<dbReference type="RefSeq" id="WP_132402833.1">
    <property type="nucleotide sequence ID" value="NZ_SMKA01000012.1"/>
</dbReference>
<evidence type="ECO:0000256" key="1">
    <source>
        <dbReference type="ARBA" id="ARBA00022801"/>
    </source>
</evidence>
<gene>
    <name evidence="4" type="ORF">E1261_05510</name>
</gene>
<keyword evidence="5" id="KW-1185">Reference proteome</keyword>
<keyword evidence="1" id="KW-0378">Hydrolase</keyword>
<dbReference type="GO" id="GO:0006508">
    <property type="term" value="P:proteolysis"/>
    <property type="evidence" value="ECO:0007669"/>
    <property type="project" value="InterPro"/>
</dbReference>
<dbReference type="PANTHER" id="PTHR42776:SF27">
    <property type="entry name" value="DIPEPTIDYL PEPTIDASE FAMILY MEMBER 6"/>
    <property type="match status" value="1"/>
</dbReference>
<evidence type="ECO:0000256" key="2">
    <source>
        <dbReference type="SAM" id="MobiDB-lite"/>
    </source>
</evidence>
<dbReference type="GO" id="GO:0004252">
    <property type="term" value="F:serine-type endopeptidase activity"/>
    <property type="evidence" value="ECO:0007669"/>
    <property type="project" value="TreeGrafter"/>
</dbReference>
<dbReference type="SUPFAM" id="SSF53474">
    <property type="entry name" value="alpha/beta-Hydrolases"/>
    <property type="match status" value="1"/>
</dbReference>
<dbReference type="PANTHER" id="PTHR42776">
    <property type="entry name" value="SERINE PEPTIDASE S9 FAMILY MEMBER"/>
    <property type="match status" value="1"/>
</dbReference>
<dbReference type="SUPFAM" id="SSF82171">
    <property type="entry name" value="DPP6 N-terminal domain-like"/>
    <property type="match status" value="1"/>
</dbReference>
<sequence>MISRADFRLSPNGRYGVSLRSEAGTGEHLETWVRSSGGGWRADRDLGPVGHAQMLALDDGRTMVFDSAAADPAVWLFDHSVVSARLTESGSALSGLRLIAGPRTATGTGGLALIHDQGHTEVWRLTDERPALTELLARVPGVLATCHRMDASGQLLIAERSEVATGPTELVLIDLGDGSWSTLLNTGPDSYDSILATSPKNSLVVVGTNVTGVRRIGWKRLDEPGPLAFPEALNLSGEPAEPLACSPDGRQILMHRTVGVRSRLSNFSTDDDRTVEVTTPPGRVHAARWCTDGLTLVLSTPVLPPHPVTVEPTVTSLATINLATGTGPQARIETLEGATGPVEAVVYGGPRWRDCEHVVLAVHGGPLSAWRYGFNPFLARLAEAGIAVVAPNQRGSVGYGRSHAEAIRGAWGGPDLADLLAIANGIPNQLSLLGESYGAYLALLAAGVAPGRWARCAAVAPFLSPQRLYVDAGRGVRDLIDQLDGRTVVTDDLGPRDVLRFAAGIEARLLVAHGQRDPMIPLSQSTELVRTLRASGPEPYFLEVPGGDHDLLADPFGPTAGAVLRFLAGPVDSRANPRGGTRPRKEGVPDDHDRAGTTAECRHPAAEPFARGHAGA</sequence>
<dbReference type="Proteomes" id="UP000295075">
    <property type="component" value="Unassembled WGS sequence"/>
</dbReference>
<reference evidence="4 5" key="1">
    <citation type="submission" date="2019-03" db="EMBL/GenBank/DDBJ databases">
        <title>Draft genome sequences of novel Actinobacteria.</title>
        <authorList>
            <person name="Sahin N."/>
            <person name="Ay H."/>
            <person name="Saygin H."/>
        </authorList>
    </citation>
    <scope>NUCLEOTIDE SEQUENCE [LARGE SCALE GENOMIC DNA]</scope>
    <source>
        <strain evidence="4 5">JCM 30547</strain>
    </source>
</reference>
<feature type="compositionally biased region" description="Basic and acidic residues" evidence="2">
    <location>
        <begin position="583"/>
        <end position="605"/>
    </location>
</feature>
<dbReference type="EMBL" id="SMKA01000012">
    <property type="protein sequence ID" value="TDC33657.1"/>
    <property type="molecule type" value="Genomic_DNA"/>
</dbReference>
<evidence type="ECO:0000313" key="4">
    <source>
        <dbReference type="EMBL" id="TDC33657.1"/>
    </source>
</evidence>
<name>A0A4R4QDU4_9ACTN</name>
<dbReference type="Gene3D" id="2.120.10.30">
    <property type="entry name" value="TolB, C-terminal domain"/>
    <property type="match status" value="1"/>
</dbReference>
<dbReference type="InterPro" id="IPR029058">
    <property type="entry name" value="AB_hydrolase_fold"/>
</dbReference>
<dbReference type="Pfam" id="PF00326">
    <property type="entry name" value="Peptidase_S9"/>
    <property type="match status" value="1"/>
</dbReference>
<accession>A0A4R4QDU4</accession>
<protein>
    <submittedName>
        <fullName evidence="4">S9 family peptidase</fullName>
    </submittedName>
</protein>